<dbReference type="AlphaFoldDB" id="A0A1B8P059"/>
<reference evidence="2 3" key="1">
    <citation type="submission" date="2016-06" db="EMBL/GenBank/DDBJ databases">
        <title>Genome sequence of halotolerant plant growth promoting strain of Halomonas elongata HEK1 isolated from salterns of Rann of Kutch, Gujarat, India.</title>
        <authorList>
            <person name="Gaba S."/>
            <person name="Singh R.N."/>
            <person name="Abrol S."/>
            <person name="Kaushik R."/>
            <person name="Saxena A.K."/>
        </authorList>
    </citation>
    <scope>NUCLEOTIDE SEQUENCE [LARGE SCALE GENOMIC DNA]</scope>
    <source>
        <strain evidence="2 3">HEK1</strain>
    </source>
</reference>
<keyword evidence="1" id="KW-0812">Transmembrane</keyword>
<dbReference type="PATRIC" id="fig|2746.7.peg.4872"/>
<feature type="transmembrane region" description="Helical" evidence="1">
    <location>
        <begin position="122"/>
        <end position="139"/>
    </location>
</feature>
<dbReference type="Pfam" id="PF11351">
    <property type="entry name" value="GTA_holin_3TM"/>
    <property type="match status" value="1"/>
</dbReference>
<comment type="caution">
    <text evidence="2">The sequence shown here is derived from an EMBL/GenBank/DDBJ whole genome shotgun (WGS) entry which is preliminary data.</text>
</comment>
<sequence>MEWADAAEVVGKVAPVAGSLLAGAPGARVGGLVADLLGVDPTPEAVADAVNRDPQAATKLRKIEADIETSLIQGRTKAVTAEASGESWLQRNWRPLLMLWFAVLVGGYWFGLTPDKLSESTVLALFDIVQLGVTGYIVGRSAEKVTRTATGSGFMNAIKAKVK</sequence>
<name>A0A1B8P059_HALEL</name>
<organism evidence="2 3">
    <name type="scientific">Halomonas elongata</name>
    <dbReference type="NCBI Taxonomy" id="2746"/>
    <lineage>
        <taxon>Bacteria</taxon>
        <taxon>Pseudomonadati</taxon>
        <taxon>Pseudomonadota</taxon>
        <taxon>Gammaproteobacteria</taxon>
        <taxon>Oceanospirillales</taxon>
        <taxon>Halomonadaceae</taxon>
        <taxon>Halomonas</taxon>
    </lineage>
</organism>
<keyword evidence="1" id="KW-0472">Membrane</keyword>
<dbReference type="Proteomes" id="UP000092504">
    <property type="component" value="Unassembled WGS sequence"/>
</dbReference>
<keyword evidence="1" id="KW-1133">Transmembrane helix</keyword>
<evidence type="ECO:0000313" key="3">
    <source>
        <dbReference type="Proteomes" id="UP000092504"/>
    </source>
</evidence>
<dbReference type="InterPro" id="IPR021497">
    <property type="entry name" value="GTA_holin_3TM"/>
</dbReference>
<dbReference type="EMBL" id="MAJD01000002">
    <property type="protein sequence ID" value="OBX35651.1"/>
    <property type="molecule type" value="Genomic_DNA"/>
</dbReference>
<accession>A0A1B8P059</accession>
<evidence type="ECO:0000313" key="2">
    <source>
        <dbReference type="EMBL" id="OBX35651.1"/>
    </source>
</evidence>
<gene>
    <name evidence="2" type="ORF">A8U91_04725</name>
</gene>
<evidence type="ECO:0008006" key="4">
    <source>
        <dbReference type="Google" id="ProtNLM"/>
    </source>
</evidence>
<feature type="transmembrane region" description="Helical" evidence="1">
    <location>
        <begin position="93"/>
        <end position="110"/>
    </location>
</feature>
<protein>
    <recommendedName>
        <fullName evidence="4">Holin of 3TMs, for gene-transfer release</fullName>
    </recommendedName>
</protein>
<evidence type="ECO:0000256" key="1">
    <source>
        <dbReference type="SAM" id="Phobius"/>
    </source>
</evidence>
<proteinExistence type="predicted"/>